<comment type="caution">
    <text evidence="2">The sequence shown here is derived from an EMBL/GenBank/DDBJ whole genome shotgun (WGS) entry which is preliminary data.</text>
</comment>
<feature type="transmembrane region" description="Helical" evidence="1">
    <location>
        <begin position="159"/>
        <end position="175"/>
    </location>
</feature>
<reference evidence="2 3" key="1">
    <citation type="submission" date="2017-01" db="EMBL/GenBank/DDBJ databases">
        <title>Lactobacillus chiayiensis sp. nov., a lactic acid bacterium isolated from compost.</title>
        <authorList>
            <person name="Huang C.-H."/>
        </authorList>
    </citation>
    <scope>NUCLEOTIDE SEQUENCE [LARGE SCALE GENOMIC DNA]</scope>
    <source>
        <strain evidence="3">chh01</strain>
    </source>
</reference>
<organism evidence="2 3">
    <name type="scientific">Lacticaseibacillus chiayiensis</name>
    <dbReference type="NCBI Taxonomy" id="2100821"/>
    <lineage>
        <taxon>Bacteria</taxon>
        <taxon>Bacillati</taxon>
        <taxon>Bacillota</taxon>
        <taxon>Bacilli</taxon>
        <taxon>Lactobacillales</taxon>
        <taxon>Lactobacillaceae</taxon>
        <taxon>Lacticaseibacillus</taxon>
    </lineage>
</organism>
<evidence type="ECO:0000313" key="3">
    <source>
        <dbReference type="Proteomes" id="UP000290475"/>
    </source>
</evidence>
<feature type="transmembrane region" description="Helical" evidence="1">
    <location>
        <begin position="32"/>
        <end position="50"/>
    </location>
</feature>
<evidence type="ECO:0000256" key="1">
    <source>
        <dbReference type="SAM" id="Phobius"/>
    </source>
</evidence>
<feature type="transmembrane region" description="Helical" evidence="1">
    <location>
        <begin position="414"/>
        <end position="431"/>
    </location>
</feature>
<dbReference type="Proteomes" id="UP000290475">
    <property type="component" value="Unassembled WGS sequence"/>
</dbReference>
<evidence type="ECO:0000313" key="2">
    <source>
        <dbReference type="EMBL" id="RXT24698.1"/>
    </source>
</evidence>
<feature type="transmembrane region" description="Helical" evidence="1">
    <location>
        <begin position="131"/>
        <end position="153"/>
    </location>
</feature>
<dbReference type="RefSeq" id="WP_129301836.1">
    <property type="nucleotide sequence ID" value="NZ_MSSM01000016.1"/>
</dbReference>
<name>A0A4Q1U2D8_9LACO</name>
<keyword evidence="1" id="KW-0812">Transmembrane</keyword>
<dbReference type="EMBL" id="MSSM01000016">
    <property type="protein sequence ID" value="RXT24698.1"/>
    <property type="molecule type" value="Genomic_DNA"/>
</dbReference>
<keyword evidence="1" id="KW-1133">Transmembrane helix</keyword>
<gene>
    <name evidence="2" type="ORF">BVJ53_07195</name>
</gene>
<feature type="transmembrane region" description="Helical" evidence="1">
    <location>
        <begin position="356"/>
        <end position="377"/>
    </location>
</feature>
<evidence type="ECO:0008006" key="4">
    <source>
        <dbReference type="Google" id="ProtNLM"/>
    </source>
</evidence>
<keyword evidence="1" id="KW-0472">Membrane</keyword>
<sequence length="455" mass="51646">MRNFIVNKLSHFNGSKHTAFKRSWNSIDLDKVAVAAIFILFLIFNMSIPLTGTSDDGILFAGPLMKSFDGNFFAFLSNRYSHWSSRIIIEFFTLLSVRHGFFWRIINTCSLTAMSVIPVYIFSFKTRKSTLLMLSTSLVLMMPTSMFAETGWIATTTNYSWVLAAFLGFLVIVLKPERKMRWLSWVFSLFLVAYSSNLEQMCVVLIVVIPIIAFYFYGSKWWLLAPHYLIVLSNLALIYFCKGNKIRYAKEVANRFPDFTSLSIFRKIEMGYSSSLKSLFFDGHILFLVLALTLFFALSRSSLVSKQFIGSVPLVSFLIFNLFSGLFHTKLKIIDIVLGSFNKYGTSFKLLHPTTWMADLVMLFIATSIIVSIAFILKSEPRKFLAVLLMLSLAFITKLVLAFSPTIWASGERTGIFLFYAVGITALTVLAKRDTSKMLQGTILSLGAFCYLGWL</sequence>
<protein>
    <recommendedName>
        <fullName evidence="4">Glycosyltransferase RgtA/B/C/D-like domain-containing protein</fullName>
    </recommendedName>
</protein>
<dbReference type="AlphaFoldDB" id="A0A4Q1U2D8"/>
<feature type="transmembrane region" description="Helical" evidence="1">
    <location>
        <begin position="279"/>
        <end position="298"/>
    </location>
</feature>
<feature type="transmembrane region" description="Helical" evidence="1">
    <location>
        <begin position="101"/>
        <end position="124"/>
    </location>
</feature>
<proteinExistence type="predicted"/>
<feature type="transmembrane region" description="Helical" evidence="1">
    <location>
        <begin position="384"/>
        <end position="408"/>
    </location>
</feature>
<accession>A0A4Q1U2D8</accession>
<feature type="transmembrane region" description="Helical" evidence="1">
    <location>
        <begin position="182"/>
        <end position="215"/>
    </location>
</feature>